<dbReference type="Gene3D" id="3.40.50.150">
    <property type="entry name" value="Vaccinia Virus protein VP39"/>
    <property type="match status" value="1"/>
</dbReference>
<dbReference type="GO" id="GO:0005737">
    <property type="term" value="C:cytoplasm"/>
    <property type="evidence" value="ECO:0007669"/>
    <property type="project" value="UniProtKB-SubCell"/>
</dbReference>
<dbReference type="EC" id="2.1.1.77" evidence="7"/>
<dbReference type="SUPFAM" id="SSF53335">
    <property type="entry name" value="S-adenosyl-L-methionine-dependent methyltransferases"/>
    <property type="match status" value="1"/>
</dbReference>
<proteinExistence type="inferred from homology"/>
<dbReference type="GO" id="GO:0030091">
    <property type="term" value="P:protein repair"/>
    <property type="evidence" value="ECO:0007669"/>
    <property type="project" value="UniProtKB-UniRule"/>
</dbReference>
<dbReference type="EMBL" id="JACNFK010000019">
    <property type="protein sequence ID" value="MBC8519238.1"/>
    <property type="molecule type" value="Genomic_DNA"/>
</dbReference>
<evidence type="ECO:0000256" key="6">
    <source>
        <dbReference type="ARBA" id="ARBA00022691"/>
    </source>
</evidence>
<dbReference type="PANTHER" id="PTHR11579:SF0">
    <property type="entry name" value="PROTEIN-L-ISOASPARTATE(D-ASPARTATE) O-METHYLTRANSFERASE"/>
    <property type="match status" value="1"/>
</dbReference>
<dbReference type="InterPro" id="IPR029063">
    <property type="entry name" value="SAM-dependent_MTases_sf"/>
</dbReference>
<comment type="function">
    <text evidence="7">Catalyzes the methyl esterification of L-isoaspartyl residues in peptides and proteins that result from spontaneous decomposition of normal L-aspartyl and L-asparaginyl residues. It plays a role in the repair and/or degradation of damaged proteins.</text>
</comment>
<evidence type="ECO:0000256" key="5">
    <source>
        <dbReference type="ARBA" id="ARBA00022679"/>
    </source>
</evidence>
<keyword evidence="4 7" id="KW-0489">Methyltransferase</keyword>
<dbReference type="Proteomes" id="UP000654401">
    <property type="component" value="Unassembled WGS sequence"/>
</dbReference>
<keyword evidence="5 7" id="KW-0808">Transferase</keyword>
<feature type="active site" evidence="7">
    <location>
        <position position="67"/>
    </location>
</feature>
<evidence type="ECO:0000256" key="2">
    <source>
        <dbReference type="ARBA" id="ARBA00005369"/>
    </source>
</evidence>
<dbReference type="PANTHER" id="PTHR11579">
    <property type="entry name" value="PROTEIN-L-ISOASPARTATE O-METHYLTRANSFERASE"/>
    <property type="match status" value="1"/>
</dbReference>
<comment type="catalytic activity">
    <reaction evidence="7">
        <text>[protein]-L-isoaspartate + S-adenosyl-L-methionine = [protein]-L-isoaspartate alpha-methyl ester + S-adenosyl-L-homocysteine</text>
        <dbReference type="Rhea" id="RHEA:12705"/>
        <dbReference type="Rhea" id="RHEA-COMP:12143"/>
        <dbReference type="Rhea" id="RHEA-COMP:12144"/>
        <dbReference type="ChEBI" id="CHEBI:57856"/>
        <dbReference type="ChEBI" id="CHEBI:59789"/>
        <dbReference type="ChEBI" id="CHEBI:90596"/>
        <dbReference type="ChEBI" id="CHEBI:90598"/>
        <dbReference type="EC" id="2.1.1.77"/>
    </reaction>
</comment>
<comment type="caution">
    <text evidence="8">The sequence shown here is derived from an EMBL/GenBank/DDBJ whole genome shotgun (WGS) entry which is preliminary data.</text>
</comment>
<dbReference type="PROSITE" id="PS01279">
    <property type="entry name" value="PCMT"/>
    <property type="match status" value="1"/>
</dbReference>
<evidence type="ECO:0000256" key="4">
    <source>
        <dbReference type="ARBA" id="ARBA00022603"/>
    </source>
</evidence>
<evidence type="ECO:0000313" key="8">
    <source>
        <dbReference type="EMBL" id="MBC8519238.1"/>
    </source>
</evidence>
<dbReference type="InterPro" id="IPR000682">
    <property type="entry name" value="PCMT"/>
</dbReference>
<dbReference type="NCBIfam" id="TIGR00080">
    <property type="entry name" value="pimt"/>
    <property type="match status" value="1"/>
</dbReference>
<dbReference type="GO" id="GO:0004719">
    <property type="term" value="F:protein-L-isoaspartate (D-aspartate) O-methyltransferase activity"/>
    <property type="evidence" value="ECO:0007669"/>
    <property type="project" value="UniProtKB-UniRule"/>
</dbReference>
<keyword evidence="6 7" id="KW-0949">S-adenosyl-L-methionine</keyword>
<gene>
    <name evidence="7" type="primary">pcm</name>
    <name evidence="8" type="ORF">H8D24_02365</name>
</gene>
<dbReference type="Pfam" id="PF01135">
    <property type="entry name" value="PCMT"/>
    <property type="match status" value="1"/>
</dbReference>
<comment type="similarity">
    <text evidence="2 7">Belongs to the methyltransferase superfamily. L-isoaspartyl/D-aspartyl protein methyltransferase family.</text>
</comment>
<dbReference type="AlphaFoldDB" id="A0A8J6P6V6"/>
<dbReference type="CDD" id="cd02440">
    <property type="entry name" value="AdoMet_MTases"/>
    <property type="match status" value="1"/>
</dbReference>
<dbReference type="NCBIfam" id="NF001453">
    <property type="entry name" value="PRK00312.1"/>
    <property type="match status" value="1"/>
</dbReference>
<name>A0A8J6P6V6_9GAMM</name>
<reference evidence="8 9" key="1">
    <citation type="submission" date="2020-08" db="EMBL/GenBank/DDBJ databases">
        <title>Bridging the membrane lipid divide: bacteria of the FCB group superphylum have the potential to synthesize archaeal ether lipids.</title>
        <authorList>
            <person name="Villanueva L."/>
            <person name="Von Meijenfeldt F.A.B."/>
            <person name="Westbye A.B."/>
            <person name="Yadav S."/>
            <person name="Hopmans E.C."/>
            <person name="Dutilh B.E."/>
            <person name="Sinninghe Damste J.S."/>
        </authorList>
    </citation>
    <scope>NUCLEOTIDE SEQUENCE [LARGE SCALE GENOMIC DNA]</scope>
    <source>
        <strain evidence="8">NIOZ-UU100</strain>
    </source>
</reference>
<evidence type="ECO:0000256" key="1">
    <source>
        <dbReference type="ARBA" id="ARBA00004496"/>
    </source>
</evidence>
<dbReference type="GO" id="GO:0032259">
    <property type="term" value="P:methylation"/>
    <property type="evidence" value="ECO:0007669"/>
    <property type="project" value="UniProtKB-KW"/>
</dbReference>
<evidence type="ECO:0000313" key="9">
    <source>
        <dbReference type="Proteomes" id="UP000654401"/>
    </source>
</evidence>
<organism evidence="8 9">
    <name type="scientific">Candidatus Thiopontia autotrophica</name>
    <dbReference type="NCBI Taxonomy" id="2841688"/>
    <lineage>
        <taxon>Bacteria</taxon>
        <taxon>Pseudomonadati</taxon>
        <taxon>Pseudomonadota</taxon>
        <taxon>Gammaproteobacteria</taxon>
        <taxon>Candidatus Thiopontia</taxon>
    </lineage>
</organism>
<comment type="subcellular location">
    <subcellularLocation>
        <location evidence="1 7">Cytoplasm</location>
    </subcellularLocation>
</comment>
<dbReference type="HAMAP" id="MF_00090">
    <property type="entry name" value="PIMT"/>
    <property type="match status" value="1"/>
</dbReference>
<keyword evidence="3 7" id="KW-0963">Cytoplasm</keyword>
<dbReference type="FunFam" id="3.40.50.150:FF:000010">
    <property type="entry name" value="Protein-L-isoaspartate O-methyltransferase"/>
    <property type="match status" value="1"/>
</dbReference>
<protein>
    <recommendedName>
        <fullName evidence="7">Protein-L-isoaspartate O-methyltransferase</fullName>
        <ecNumber evidence="7">2.1.1.77</ecNumber>
    </recommendedName>
    <alternativeName>
        <fullName evidence="7">L-isoaspartyl protein carboxyl methyltransferase</fullName>
    </alternativeName>
    <alternativeName>
        <fullName evidence="7">Protein L-isoaspartyl methyltransferase</fullName>
    </alternativeName>
    <alternativeName>
        <fullName evidence="7">Protein-beta-aspartate methyltransferase</fullName>
        <shortName evidence="7">PIMT</shortName>
    </alternativeName>
</protein>
<sequence>MNNYEVGFRSRRVRERLISQLEKQGITDLEVLNAIRTVPRHQFVDEALAYRAYDDVVLPIGHEQTISQPYIVALMTESLMRHGRPKRVLEIGTGSGYQTAILAQLVPHVYTVERIGALIRRAQDRFAEMGILNVEMKLDDGHVGWEEKAPFDAIIVTAAPAGIPTRLLGQLEIGGRMVVPVGPEKQEQKLLELTKTVDGYEEEVLERVKFVPMRSGAR</sequence>
<evidence type="ECO:0000256" key="3">
    <source>
        <dbReference type="ARBA" id="ARBA00022490"/>
    </source>
</evidence>
<accession>A0A8J6P6V6</accession>
<evidence type="ECO:0000256" key="7">
    <source>
        <dbReference type="HAMAP-Rule" id="MF_00090"/>
    </source>
</evidence>